<accession>A0A1H3N8B4</accession>
<dbReference type="EMBL" id="FNOT01000012">
    <property type="protein sequence ID" value="SDY84715.1"/>
    <property type="molecule type" value="Genomic_DNA"/>
</dbReference>
<dbReference type="CDD" id="cd03801">
    <property type="entry name" value="GT4_PimA-like"/>
    <property type="match status" value="1"/>
</dbReference>
<evidence type="ECO:0000313" key="5">
    <source>
        <dbReference type="Proteomes" id="UP000198921"/>
    </source>
</evidence>
<dbReference type="Pfam" id="PF13439">
    <property type="entry name" value="Glyco_transf_4"/>
    <property type="match status" value="1"/>
</dbReference>
<organism evidence="4 5">
    <name type="scientific">Geodermatophilus africanus</name>
    <dbReference type="NCBI Taxonomy" id="1137993"/>
    <lineage>
        <taxon>Bacteria</taxon>
        <taxon>Bacillati</taxon>
        <taxon>Actinomycetota</taxon>
        <taxon>Actinomycetes</taxon>
        <taxon>Geodermatophilales</taxon>
        <taxon>Geodermatophilaceae</taxon>
        <taxon>Geodermatophilus</taxon>
    </lineage>
</organism>
<evidence type="ECO:0000256" key="1">
    <source>
        <dbReference type="ARBA" id="ARBA00022676"/>
    </source>
</evidence>
<dbReference type="GO" id="GO:1901137">
    <property type="term" value="P:carbohydrate derivative biosynthetic process"/>
    <property type="evidence" value="ECO:0007669"/>
    <property type="project" value="UniProtKB-ARBA"/>
</dbReference>
<dbReference type="Gene3D" id="3.40.50.2000">
    <property type="entry name" value="Glycogen Phosphorylase B"/>
    <property type="match status" value="2"/>
</dbReference>
<evidence type="ECO:0000259" key="3">
    <source>
        <dbReference type="Pfam" id="PF13439"/>
    </source>
</evidence>
<feature type="domain" description="Glycosyltransferase subfamily 4-like N-terminal" evidence="3">
    <location>
        <begin position="31"/>
        <end position="179"/>
    </location>
</feature>
<dbReference type="AlphaFoldDB" id="A0A1H3N8B4"/>
<keyword evidence="1" id="KW-0328">Glycosyltransferase</keyword>
<dbReference type="InterPro" id="IPR050194">
    <property type="entry name" value="Glycosyltransferase_grp1"/>
</dbReference>
<sequence>MTASRLDSPACPRSTETPGPVLLVVDSLDGGGAQRCVVDLAVALRRRGRPVHVACTTGGGGAAALADAGVPVTVLLDQPPGRRAAGRPERVLRELVAELHPAVVHAHLFASAAAAAHAVRGAAVPLVITEHTEGPWRDQRARALSGLVYRRADRVLATSTAIRDRLVTDHGVAPDRIEMLLPAAAALPTVGGPPAVPGRPAVGLVGRLVPDTGVDVLLRAAALVSAVVPQVAFLVIGDGPLRPELERRATVLGLAGTVTFTGHRSDAPRLVGGLDVLAVPSRADGSPLVVCEAMAAGVPVVASRVGGLPDLVEDGGSGLLVRPGEPEHLARALVSLLLDPEAARRLGERGRSLAASRSHERLVDRVTQLYADVARVPAG</sequence>
<reference evidence="5" key="1">
    <citation type="submission" date="2016-10" db="EMBL/GenBank/DDBJ databases">
        <authorList>
            <person name="Varghese N."/>
            <person name="Submissions S."/>
        </authorList>
    </citation>
    <scope>NUCLEOTIDE SEQUENCE [LARGE SCALE GENOMIC DNA]</scope>
    <source>
        <strain evidence="5">DSM 45422</strain>
    </source>
</reference>
<dbReference type="GO" id="GO:0016758">
    <property type="term" value="F:hexosyltransferase activity"/>
    <property type="evidence" value="ECO:0007669"/>
    <property type="project" value="TreeGrafter"/>
</dbReference>
<evidence type="ECO:0000313" key="4">
    <source>
        <dbReference type="EMBL" id="SDY84715.1"/>
    </source>
</evidence>
<dbReference type="Pfam" id="PF13692">
    <property type="entry name" value="Glyco_trans_1_4"/>
    <property type="match status" value="1"/>
</dbReference>
<name>A0A1H3N8B4_9ACTN</name>
<dbReference type="InterPro" id="IPR028098">
    <property type="entry name" value="Glyco_trans_4-like_N"/>
</dbReference>
<dbReference type="PANTHER" id="PTHR45947">
    <property type="entry name" value="SULFOQUINOVOSYL TRANSFERASE SQD2"/>
    <property type="match status" value="1"/>
</dbReference>
<dbReference type="STRING" id="1137993.SAMN05660209_03888"/>
<gene>
    <name evidence="4" type="ORF">SAMN05660209_03888</name>
</gene>
<proteinExistence type="predicted"/>
<evidence type="ECO:0000256" key="2">
    <source>
        <dbReference type="ARBA" id="ARBA00022679"/>
    </source>
</evidence>
<dbReference type="Proteomes" id="UP000198921">
    <property type="component" value="Unassembled WGS sequence"/>
</dbReference>
<dbReference type="PANTHER" id="PTHR45947:SF3">
    <property type="entry name" value="SULFOQUINOVOSYL TRANSFERASE SQD2"/>
    <property type="match status" value="1"/>
</dbReference>
<keyword evidence="5" id="KW-1185">Reference proteome</keyword>
<keyword evidence="2 4" id="KW-0808">Transferase</keyword>
<dbReference type="RefSeq" id="WP_091159886.1">
    <property type="nucleotide sequence ID" value="NZ_FNOT01000012.1"/>
</dbReference>
<dbReference type="OrthoDB" id="3632147at2"/>
<protein>
    <submittedName>
        <fullName evidence="4">Glycosyltransferase involved in cell wall bisynthesis</fullName>
    </submittedName>
</protein>
<dbReference type="SUPFAM" id="SSF53756">
    <property type="entry name" value="UDP-Glycosyltransferase/glycogen phosphorylase"/>
    <property type="match status" value="1"/>
</dbReference>